<dbReference type="InterPro" id="IPR013974">
    <property type="entry name" value="SAF"/>
</dbReference>
<evidence type="ECO:0000256" key="2">
    <source>
        <dbReference type="ARBA" id="ARBA00010474"/>
    </source>
</evidence>
<name>A0A8I0CYT2_9PSED</name>
<protein>
    <recommendedName>
        <fullName evidence="3 7">Flagella basal body P-ring formation protein FlgA</fullName>
    </recommendedName>
</protein>
<feature type="signal peptide" evidence="7">
    <location>
        <begin position="1"/>
        <end position="21"/>
    </location>
</feature>
<dbReference type="PANTHER" id="PTHR36307">
    <property type="entry name" value="FLAGELLA BASAL BODY P-RING FORMATION PROTEIN FLGA"/>
    <property type="match status" value="1"/>
</dbReference>
<dbReference type="AlphaFoldDB" id="A0A8I0CYT2"/>
<evidence type="ECO:0000256" key="7">
    <source>
        <dbReference type="RuleBase" id="RU362063"/>
    </source>
</evidence>
<evidence type="ECO:0000256" key="4">
    <source>
        <dbReference type="ARBA" id="ARBA00022729"/>
    </source>
</evidence>
<gene>
    <name evidence="9" type="primary">flgA</name>
    <name evidence="9" type="ORF">HU722_30300</name>
</gene>
<dbReference type="SMART" id="SM00858">
    <property type="entry name" value="SAF"/>
    <property type="match status" value="1"/>
</dbReference>
<evidence type="ECO:0000256" key="5">
    <source>
        <dbReference type="ARBA" id="ARBA00022764"/>
    </source>
</evidence>
<dbReference type="InterPro" id="IPR017585">
    <property type="entry name" value="SAF_FlgA"/>
</dbReference>
<reference evidence="9" key="1">
    <citation type="journal article" date="2020" name="Microorganisms">
        <title>Reliable Identification of Environmental Pseudomonas Isolates Using the rpoD Gene.</title>
        <authorList>
            <consortium name="The Broad Institute Genome Sequencing Platform"/>
            <person name="Girard L."/>
            <person name="Lood C."/>
            <person name="Rokni-Zadeh H."/>
            <person name="van Noort V."/>
            <person name="Lavigne R."/>
            <person name="De Mot R."/>
        </authorList>
    </citation>
    <scope>NUCLEOTIDE SEQUENCE [LARGE SCALE GENOMIC DNA]</scope>
    <source>
        <strain evidence="9">SWRI145</strain>
    </source>
</reference>
<dbReference type="GO" id="GO:0044780">
    <property type="term" value="P:bacterial-type flagellum assembly"/>
    <property type="evidence" value="ECO:0007669"/>
    <property type="project" value="InterPro"/>
</dbReference>
<organism evidence="9">
    <name type="scientific">Pseudomonas tritici</name>
    <dbReference type="NCBI Taxonomy" id="2745518"/>
    <lineage>
        <taxon>Bacteria</taxon>
        <taxon>Pseudomonadati</taxon>
        <taxon>Pseudomonadota</taxon>
        <taxon>Gammaproteobacteria</taxon>
        <taxon>Pseudomonadales</taxon>
        <taxon>Pseudomonadaceae</taxon>
        <taxon>Pseudomonas</taxon>
    </lineage>
</organism>
<evidence type="ECO:0000256" key="1">
    <source>
        <dbReference type="ARBA" id="ARBA00004418"/>
    </source>
</evidence>
<keyword evidence="4 7" id="KW-0732">Signal</keyword>
<dbReference type="CDD" id="cd11614">
    <property type="entry name" value="SAF_CpaB_FlgA_like"/>
    <property type="match status" value="1"/>
</dbReference>
<sequence length="219" mass="23419">MLSFKSGLAATLLLLSPLTQAEDLNAQLTAFFAQRLAGFSDEVTVTVRTQPNLLPTCDQPALSMSGTTKLWGNVNVLARCNNEKRFLQVNVQATGNYVVAAQPIARGSVLQTTSVELKRGRLDQLPPRTMLDINQAQDSVSLRDLAPGQAIQLSMLRQAWRVKAGQRVMVIANGDGFSVNSEGQALNNAAVAQNARVRMSSGQVVSGTVGSDGIILINL</sequence>
<comment type="similarity">
    <text evidence="2 7">Belongs to the FlgA family.</text>
</comment>
<comment type="subcellular location">
    <subcellularLocation>
        <location evidence="1 7">Periplasm</location>
    </subcellularLocation>
</comment>
<evidence type="ECO:0000259" key="8">
    <source>
        <dbReference type="SMART" id="SM00858"/>
    </source>
</evidence>
<feature type="chain" id="PRO_5034543250" description="Flagella basal body P-ring formation protein FlgA" evidence="7">
    <location>
        <begin position="22"/>
        <end position="219"/>
    </location>
</feature>
<feature type="domain" description="SAF" evidence="8">
    <location>
        <begin position="95"/>
        <end position="157"/>
    </location>
</feature>
<proteinExistence type="inferred from homology"/>
<keyword evidence="9" id="KW-0969">Cilium</keyword>
<evidence type="ECO:0000313" key="9">
    <source>
        <dbReference type="EMBL" id="MBC3295831.1"/>
    </source>
</evidence>
<comment type="caution">
    <text evidence="9">The sequence shown here is derived from an EMBL/GenBank/DDBJ whole genome shotgun (WGS) entry which is preliminary data.</text>
</comment>
<dbReference type="NCBIfam" id="TIGR03170">
    <property type="entry name" value="flgA_cterm"/>
    <property type="match status" value="1"/>
</dbReference>
<accession>A0A8I0CYT2</accession>
<keyword evidence="9" id="KW-0966">Cell projection</keyword>
<evidence type="ECO:0000256" key="6">
    <source>
        <dbReference type="ARBA" id="ARBA00025643"/>
    </source>
</evidence>
<keyword evidence="9" id="KW-0282">Flagellum</keyword>
<dbReference type="Gene3D" id="3.90.1210.10">
    <property type="entry name" value="Antifreeze-like/N-acetylneuraminic acid synthase C-terminal domain"/>
    <property type="match status" value="1"/>
</dbReference>
<dbReference type="GO" id="GO:0042597">
    <property type="term" value="C:periplasmic space"/>
    <property type="evidence" value="ECO:0007669"/>
    <property type="project" value="UniProtKB-SubCell"/>
</dbReference>
<dbReference type="Gene3D" id="2.30.30.760">
    <property type="match status" value="1"/>
</dbReference>
<dbReference type="Pfam" id="PF13144">
    <property type="entry name" value="ChapFlgA"/>
    <property type="match status" value="1"/>
</dbReference>
<evidence type="ECO:0000256" key="3">
    <source>
        <dbReference type="ARBA" id="ARBA00014754"/>
    </source>
</evidence>
<keyword evidence="5 7" id="KW-0574">Periplasm</keyword>
<dbReference type="PANTHER" id="PTHR36307:SF1">
    <property type="entry name" value="FLAGELLA BASAL BODY P-RING FORMATION PROTEIN FLGA"/>
    <property type="match status" value="1"/>
</dbReference>
<dbReference type="InterPro" id="IPR039246">
    <property type="entry name" value="Flagellar_FlgA"/>
</dbReference>
<comment type="function">
    <text evidence="6 7">Involved in the assembly process of the P-ring formation. It may associate with FlgF on the rod constituting a structure essential for the P-ring assembly or may act as a modulator protein for the P-ring assembly.</text>
</comment>
<dbReference type="EMBL" id="JABWQF010000022">
    <property type="protein sequence ID" value="MBC3295831.1"/>
    <property type="molecule type" value="Genomic_DNA"/>
</dbReference>
<keyword evidence="7" id="KW-1005">Bacterial flagellum biogenesis</keyword>